<proteinExistence type="predicted"/>
<sequence>MVKNNQLKDGLKFVNESNPNETIIVNFYSWVSLIKGIMVFYGKKTEEEAKSIINSSPVFITSPQNYLEACLLGHEDEYYWAMVMSNGERYFEKGFDRTAPDNYFEWEDRYINDHKLEKNTLIFND</sequence>
<dbReference type="AlphaFoldDB" id="A0A448SL19"/>
<gene>
    <name evidence="1" type="ORF">NCTC13193_02309</name>
</gene>
<dbReference type="EMBL" id="LR134492">
    <property type="protein sequence ID" value="VEI68414.1"/>
    <property type="molecule type" value="Genomic_DNA"/>
</dbReference>
<dbReference type="RefSeq" id="WP_141131920.1">
    <property type="nucleotide sequence ID" value="NZ_CAMISI010000007.1"/>
</dbReference>
<dbReference type="Proteomes" id="UP000270487">
    <property type="component" value="Chromosome"/>
</dbReference>
<reference evidence="1 2" key="1">
    <citation type="submission" date="2018-12" db="EMBL/GenBank/DDBJ databases">
        <authorList>
            <consortium name="Pathogen Informatics"/>
        </authorList>
    </citation>
    <scope>NUCLEOTIDE SEQUENCE [LARGE SCALE GENOMIC DNA]</scope>
    <source>
        <strain evidence="1 2">NCTC13193</strain>
    </source>
</reference>
<evidence type="ECO:0000313" key="1">
    <source>
        <dbReference type="EMBL" id="VEI68414.1"/>
    </source>
</evidence>
<name>A0A448SL19_SERFO</name>
<accession>A0A448SL19</accession>
<organism evidence="1 2">
    <name type="scientific">Serratia fonticola</name>
    <dbReference type="NCBI Taxonomy" id="47917"/>
    <lineage>
        <taxon>Bacteria</taxon>
        <taxon>Pseudomonadati</taxon>
        <taxon>Pseudomonadota</taxon>
        <taxon>Gammaproteobacteria</taxon>
        <taxon>Enterobacterales</taxon>
        <taxon>Yersiniaceae</taxon>
        <taxon>Serratia</taxon>
    </lineage>
</organism>
<protein>
    <submittedName>
        <fullName evidence="1">Uncharacterized protein</fullName>
    </submittedName>
</protein>
<evidence type="ECO:0000313" key="2">
    <source>
        <dbReference type="Proteomes" id="UP000270487"/>
    </source>
</evidence>